<dbReference type="EMBL" id="JBETME010000004">
    <property type="protein sequence ID" value="MES4991023.1"/>
    <property type="molecule type" value="Genomic_DNA"/>
</dbReference>
<reference evidence="1 2" key="1">
    <citation type="submission" date="2024-06" db="EMBL/GenBank/DDBJ databases">
        <title>Genome sequencing of Agrobacterium spp. from tobacco in Serbia.</title>
        <authorList>
            <person name="Ilicic R.J."/>
            <person name="Studholme D.J."/>
            <person name="Jelusic A."/>
            <person name="Barac G."/>
            <person name="Bagi F."/>
            <person name="Popovic Milovanovic T."/>
        </authorList>
    </citation>
    <scope>NUCLEOTIDE SEQUENCE [LARGE SCALE GENOMIC DNA]</scope>
    <source>
        <strain evidence="1 2">DA1</strain>
    </source>
</reference>
<sequence>MSRGFESEFKSINLLLDSDCDSRGVDAFCLSWIKLEKQLRKISANLIYQASDIKSADQKRLRDALHRHGSLSHSSFIGSIRHLSGVRVSDLIGDR</sequence>
<accession>A0ABD5LIJ0</accession>
<name>A0ABD5LIJ0_AGRRD</name>
<comment type="caution">
    <text evidence="1">The sequence shown here is derived from an EMBL/GenBank/DDBJ whole genome shotgun (WGS) entry which is preliminary data.</text>
</comment>
<dbReference type="AlphaFoldDB" id="A0ABD5LIJ0"/>
<dbReference type="Proteomes" id="UP001438189">
    <property type="component" value="Unassembled WGS sequence"/>
</dbReference>
<gene>
    <name evidence="1" type="ORF">ABVB70_11825</name>
</gene>
<evidence type="ECO:0000313" key="1">
    <source>
        <dbReference type="EMBL" id="MES4991023.1"/>
    </source>
</evidence>
<dbReference type="RefSeq" id="WP_353574271.1">
    <property type="nucleotide sequence ID" value="NZ_JBETME010000004.1"/>
</dbReference>
<evidence type="ECO:0000313" key="2">
    <source>
        <dbReference type="Proteomes" id="UP001438189"/>
    </source>
</evidence>
<proteinExistence type="predicted"/>
<protein>
    <submittedName>
        <fullName evidence="1">Uncharacterized protein</fullName>
    </submittedName>
</protein>
<organism evidence="1 2">
    <name type="scientific">Agrobacterium radiobacter</name>
    <dbReference type="NCBI Taxonomy" id="362"/>
    <lineage>
        <taxon>Bacteria</taxon>
        <taxon>Pseudomonadati</taxon>
        <taxon>Pseudomonadota</taxon>
        <taxon>Alphaproteobacteria</taxon>
        <taxon>Hyphomicrobiales</taxon>
        <taxon>Rhizobiaceae</taxon>
        <taxon>Rhizobium/Agrobacterium group</taxon>
        <taxon>Agrobacterium</taxon>
        <taxon>Agrobacterium tumefaciens complex</taxon>
    </lineage>
</organism>